<dbReference type="PROSITE" id="PS50088">
    <property type="entry name" value="ANK_REPEAT"/>
    <property type="match status" value="2"/>
</dbReference>
<dbReference type="InterPro" id="IPR036770">
    <property type="entry name" value="Ankyrin_rpt-contain_sf"/>
</dbReference>
<dbReference type="PROSITE" id="PS50297">
    <property type="entry name" value="ANK_REP_REGION"/>
    <property type="match status" value="2"/>
</dbReference>
<dbReference type="PANTHER" id="PTHR24180:SF45">
    <property type="entry name" value="POLY [ADP-RIBOSE] POLYMERASE TANKYRASE"/>
    <property type="match status" value="1"/>
</dbReference>
<reference evidence="4" key="1">
    <citation type="journal article" date="2012" name="Proc. Natl. Acad. Sci. U.S.A.">
        <title>Antigenic diversity is generated by distinct evolutionary mechanisms in African trypanosome species.</title>
        <authorList>
            <person name="Jackson A.P."/>
            <person name="Berry A."/>
            <person name="Aslett M."/>
            <person name="Allison H.C."/>
            <person name="Burton P."/>
            <person name="Vavrova-Anderson J."/>
            <person name="Brown R."/>
            <person name="Browne H."/>
            <person name="Corton N."/>
            <person name="Hauser H."/>
            <person name="Gamble J."/>
            <person name="Gilderthorp R."/>
            <person name="Marcello L."/>
            <person name="McQuillan J."/>
            <person name="Otto T.D."/>
            <person name="Quail M.A."/>
            <person name="Sanders M.J."/>
            <person name="van Tonder A."/>
            <person name="Ginger M.L."/>
            <person name="Field M.C."/>
            <person name="Barry J.D."/>
            <person name="Hertz-Fowler C."/>
            <person name="Berriman M."/>
        </authorList>
    </citation>
    <scope>NUCLEOTIDE SEQUENCE</scope>
    <source>
        <strain evidence="4">IL3000</strain>
    </source>
</reference>
<dbReference type="Pfam" id="PF13637">
    <property type="entry name" value="Ank_4"/>
    <property type="match status" value="1"/>
</dbReference>
<evidence type="ECO:0000313" key="4">
    <source>
        <dbReference type="EMBL" id="CCC93143.1"/>
    </source>
</evidence>
<dbReference type="SMART" id="SM00248">
    <property type="entry name" value="ANK"/>
    <property type="match status" value="3"/>
</dbReference>
<dbReference type="InterPro" id="IPR051637">
    <property type="entry name" value="Ank_repeat_dom-contain_49"/>
</dbReference>
<accession>G0UUS9</accession>
<name>G0UUS9_TRYCI</name>
<feature type="repeat" description="ANK" evidence="3">
    <location>
        <begin position="108"/>
        <end position="140"/>
    </location>
</feature>
<evidence type="ECO:0000256" key="2">
    <source>
        <dbReference type="ARBA" id="ARBA00023043"/>
    </source>
</evidence>
<evidence type="ECO:0000256" key="3">
    <source>
        <dbReference type="PROSITE-ProRule" id="PRU00023"/>
    </source>
</evidence>
<dbReference type="AlphaFoldDB" id="G0UUS9"/>
<dbReference type="InterPro" id="IPR002110">
    <property type="entry name" value="Ankyrin_rpt"/>
</dbReference>
<dbReference type="Pfam" id="PF12796">
    <property type="entry name" value="Ank_2"/>
    <property type="match status" value="1"/>
</dbReference>
<dbReference type="VEuPathDB" id="TriTrypDB:TcIL3000_9_5510"/>
<organism evidence="4">
    <name type="scientific">Trypanosoma congolense (strain IL3000)</name>
    <dbReference type="NCBI Taxonomy" id="1068625"/>
    <lineage>
        <taxon>Eukaryota</taxon>
        <taxon>Discoba</taxon>
        <taxon>Euglenozoa</taxon>
        <taxon>Kinetoplastea</taxon>
        <taxon>Metakinetoplastina</taxon>
        <taxon>Trypanosomatida</taxon>
        <taxon>Trypanosomatidae</taxon>
        <taxon>Trypanosoma</taxon>
        <taxon>Nannomonas</taxon>
    </lineage>
</organism>
<protein>
    <submittedName>
        <fullName evidence="4">Putative ankyrin repeat protein</fullName>
    </submittedName>
</protein>
<dbReference type="Gene3D" id="1.25.40.20">
    <property type="entry name" value="Ankyrin repeat-containing domain"/>
    <property type="match status" value="3"/>
</dbReference>
<evidence type="ECO:0000256" key="1">
    <source>
        <dbReference type="ARBA" id="ARBA00022737"/>
    </source>
</evidence>
<gene>
    <name evidence="4" type="ORF">TCIL3000_9_5510</name>
</gene>
<dbReference type="PANTHER" id="PTHR24180">
    <property type="entry name" value="CYCLIN-DEPENDENT KINASE INHIBITOR 2C-RELATED"/>
    <property type="match status" value="1"/>
</dbReference>
<dbReference type="PRINTS" id="PR01415">
    <property type="entry name" value="ANKYRIN"/>
</dbReference>
<sequence length="163" mass="17762">MEGSERLTIYDACRRGDETRVNEYVGNGGCVTDYDSHRMTLLHHAAFSGNIRVVELILSAQEKGQKIDIDALDADGWTPLHYAADRGFVAVVEKLVEEGANVNCRDQMRRTPLHLAAGRGQVDVVKRLLKVGASCAMKNAAGQTPLQCAVTNNHAETASVLQQ</sequence>
<dbReference type="SUPFAM" id="SSF48403">
    <property type="entry name" value="Ankyrin repeat"/>
    <property type="match status" value="1"/>
</dbReference>
<keyword evidence="2 3" id="KW-0040">ANK repeat</keyword>
<keyword evidence="1" id="KW-0677">Repeat</keyword>
<dbReference type="EMBL" id="HE575322">
    <property type="protein sequence ID" value="CCC93143.1"/>
    <property type="molecule type" value="Genomic_DNA"/>
</dbReference>
<proteinExistence type="predicted"/>
<feature type="repeat" description="ANK" evidence="3">
    <location>
        <begin position="75"/>
        <end position="107"/>
    </location>
</feature>